<comment type="caution">
    <text evidence="7">The sequence shown here is derived from an EMBL/GenBank/DDBJ whole genome shotgun (WGS) entry which is preliminary data.</text>
</comment>
<keyword evidence="4" id="KW-0699">rRNA-binding</keyword>
<dbReference type="HAMAP" id="MF_00075">
    <property type="entry name" value="IF_1"/>
    <property type="match status" value="1"/>
</dbReference>
<dbReference type="PROSITE" id="PS50832">
    <property type="entry name" value="S1_IF1_TYPE"/>
    <property type="match status" value="1"/>
</dbReference>
<dbReference type="CDD" id="cd04451">
    <property type="entry name" value="S1_IF1"/>
    <property type="match status" value="1"/>
</dbReference>
<dbReference type="PANTHER" id="PTHR33370">
    <property type="entry name" value="TRANSLATION INITIATION FACTOR IF-1, CHLOROPLASTIC"/>
    <property type="match status" value="1"/>
</dbReference>
<feature type="domain" description="S1-like" evidence="6">
    <location>
        <begin position="1"/>
        <end position="72"/>
    </location>
</feature>
<dbReference type="Gene3D" id="2.40.50.140">
    <property type="entry name" value="Nucleic acid-binding proteins"/>
    <property type="match status" value="1"/>
</dbReference>
<dbReference type="Pfam" id="PF01176">
    <property type="entry name" value="eIF-1a"/>
    <property type="match status" value="1"/>
</dbReference>
<dbReference type="GO" id="GO:0019843">
    <property type="term" value="F:rRNA binding"/>
    <property type="evidence" value="ECO:0007669"/>
    <property type="project" value="UniProtKB-UniRule"/>
</dbReference>
<accession>A0A1F6AQ55</accession>
<dbReference type="InterPro" id="IPR006196">
    <property type="entry name" value="RNA-binding_domain_S1_IF1"/>
</dbReference>
<evidence type="ECO:0000313" key="7">
    <source>
        <dbReference type="EMBL" id="OGG26613.1"/>
    </source>
</evidence>
<dbReference type="SMART" id="SM00316">
    <property type="entry name" value="S1"/>
    <property type="match status" value="1"/>
</dbReference>
<dbReference type="InterPro" id="IPR012340">
    <property type="entry name" value="NA-bd_OB-fold"/>
</dbReference>
<keyword evidence="4" id="KW-0963">Cytoplasm</keyword>
<evidence type="ECO:0000256" key="3">
    <source>
        <dbReference type="ARBA" id="ARBA00022917"/>
    </source>
</evidence>
<dbReference type="GO" id="GO:0005829">
    <property type="term" value="C:cytosol"/>
    <property type="evidence" value="ECO:0007669"/>
    <property type="project" value="TreeGrafter"/>
</dbReference>
<dbReference type="InterPro" id="IPR003029">
    <property type="entry name" value="S1_domain"/>
</dbReference>
<dbReference type="EMBL" id="MFJY01000056">
    <property type="protein sequence ID" value="OGG26613.1"/>
    <property type="molecule type" value="Genomic_DNA"/>
</dbReference>
<evidence type="ECO:0000259" key="6">
    <source>
        <dbReference type="PROSITE" id="PS50832"/>
    </source>
</evidence>
<comment type="subcellular location">
    <subcellularLocation>
        <location evidence="4">Cytoplasm</location>
    </subcellularLocation>
</comment>
<keyword evidence="4" id="KW-0694">RNA-binding</keyword>
<dbReference type="NCBIfam" id="TIGR00008">
    <property type="entry name" value="infA"/>
    <property type="match status" value="1"/>
</dbReference>
<protein>
    <recommendedName>
        <fullName evidence="4 5">Translation initiation factor IF-1</fullName>
    </recommendedName>
</protein>
<evidence type="ECO:0000256" key="2">
    <source>
        <dbReference type="ARBA" id="ARBA00022540"/>
    </source>
</evidence>
<keyword evidence="3 4" id="KW-0648">Protein biosynthesis</keyword>
<dbReference type="PANTHER" id="PTHR33370:SF1">
    <property type="entry name" value="TRANSLATION INITIATION FACTOR IF-1, CHLOROPLASTIC"/>
    <property type="match status" value="1"/>
</dbReference>
<dbReference type="AlphaFoldDB" id="A0A1F6AQ55"/>
<evidence type="ECO:0000256" key="1">
    <source>
        <dbReference type="ARBA" id="ARBA00010939"/>
    </source>
</evidence>
<evidence type="ECO:0000313" key="8">
    <source>
        <dbReference type="Proteomes" id="UP000178305"/>
    </source>
</evidence>
<sequence>MTHQGNIEVEGEVTECLPNTLFRVRLANGRIVLCHLSGKMRLNFIRIMPGDRVRLEMTPYDPTKGRITYRTK</sequence>
<gene>
    <name evidence="4" type="primary">infA</name>
    <name evidence="7" type="ORF">A3A64_01715</name>
</gene>
<comment type="function">
    <text evidence="4">One of the essential components for the initiation of protein synthesis. Stabilizes the binding of IF-2 and IF-3 on the 30S subunit to which N-formylmethionyl-tRNA(fMet) subsequently binds. Helps modulate mRNA selection, yielding the 30S pre-initiation complex (PIC). Upon addition of the 50S ribosomal subunit IF-1, IF-2 and IF-3 are released leaving the mature 70S translation initiation complex.</text>
</comment>
<evidence type="ECO:0000256" key="4">
    <source>
        <dbReference type="HAMAP-Rule" id="MF_00075"/>
    </source>
</evidence>
<dbReference type="Proteomes" id="UP000178305">
    <property type="component" value="Unassembled WGS sequence"/>
</dbReference>
<organism evidence="7 8">
    <name type="scientific">Candidatus Gottesmanbacteria bacterium RIFCSPLOWO2_01_FULL_48_11</name>
    <dbReference type="NCBI Taxonomy" id="1798395"/>
    <lineage>
        <taxon>Bacteria</taxon>
        <taxon>Candidatus Gottesmaniibacteriota</taxon>
    </lineage>
</organism>
<proteinExistence type="inferred from homology"/>
<dbReference type="GO" id="GO:0043022">
    <property type="term" value="F:ribosome binding"/>
    <property type="evidence" value="ECO:0007669"/>
    <property type="project" value="UniProtKB-UniRule"/>
</dbReference>
<dbReference type="GO" id="GO:0003743">
    <property type="term" value="F:translation initiation factor activity"/>
    <property type="evidence" value="ECO:0007669"/>
    <property type="project" value="UniProtKB-UniRule"/>
</dbReference>
<dbReference type="SUPFAM" id="SSF50249">
    <property type="entry name" value="Nucleic acid-binding proteins"/>
    <property type="match status" value="1"/>
</dbReference>
<name>A0A1F6AQ55_9BACT</name>
<keyword evidence="2 4" id="KW-0396">Initiation factor</keyword>
<comment type="subunit">
    <text evidence="4">Component of the 30S ribosomal translation pre-initiation complex which assembles on the 30S ribosome in the order IF-2 and IF-3, IF-1 and N-formylmethionyl-tRNA(fMet); mRNA recruitment can occur at any time during PIC assembly.</text>
</comment>
<reference evidence="7 8" key="1">
    <citation type="journal article" date="2016" name="Nat. Commun.">
        <title>Thousands of microbial genomes shed light on interconnected biogeochemical processes in an aquifer system.</title>
        <authorList>
            <person name="Anantharaman K."/>
            <person name="Brown C.T."/>
            <person name="Hug L.A."/>
            <person name="Sharon I."/>
            <person name="Castelle C.J."/>
            <person name="Probst A.J."/>
            <person name="Thomas B.C."/>
            <person name="Singh A."/>
            <person name="Wilkins M.J."/>
            <person name="Karaoz U."/>
            <person name="Brodie E.L."/>
            <person name="Williams K.H."/>
            <person name="Hubbard S.S."/>
            <person name="Banfield J.F."/>
        </authorList>
    </citation>
    <scope>NUCLEOTIDE SEQUENCE [LARGE SCALE GENOMIC DNA]</scope>
</reference>
<evidence type="ECO:0000256" key="5">
    <source>
        <dbReference type="NCBIfam" id="TIGR00008"/>
    </source>
</evidence>
<comment type="similarity">
    <text evidence="1 4">Belongs to the IF-1 family.</text>
</comment>
<dbReference type="FunFam" id="2.40.50.140:FF:000002">
    <property type="entry name" value="Translation initiation factor IF-1"/>
    <property type="match status" value="1"/>
</dbReference>
<dbReference type="InterPro" id="IPR004368">
    <property type="entry name" value="TIF_IF1"/>
</dbReference>